<dbReference type="GO" id="GO:0005886">
    <property type="term" value="C:plasma membrane"/>
    <property type="evidence" value="ECO:0007669"/>
    <property type="project" value="UniProtKB-SubCell"/>
</dbReference>
<reference evidence="12 13" key="1">
    <citation type="submission" date="2015-08" db="EMBL/GenBank/DDBJ databases">
        <authorList>
            <person name="Babu N.S."/>
            <person name="Beckwith C.J."/>
            <person name="Beseler K.G."/>
            <person name="Brison A."/>
            <person name="Carone J.V."/>
            <person name="Caskin T.P."/>
            <person name="Diamond M."/>
            <person name="Durham M.E."/>
            <person name="Foxe J.M."/>
            <person name="Go M."/>
            <person name="Henderson B.A."/>
            <person name="Jones I.B."/>
            <person name="McGettigan J.A."/>
            <person name="Micheletti S.J."/>
            <person name="Nasrallah M.E."/>
            <person name="Ortiz D."/>
            <person name="Piller C.R."/>
            <person name="Privatt S.R."/>
            <person name="Schneider S.L."/>
            <person name="Sharp S."/>
            <person name="Smith T.C."/>
            <person name="Stanton J.D."/>
            <person name="Ullery H.E."/>
            <person name="Wilson R.J."/>
            <person name="Serrano M.G."/>
            <person name="Buck G."/>
            <person name="Lee V."/>
            <person name="Wang Y."/>
            <person name="Carvalho R."/>
            <person name="Voegtly L."/>
            <person name="Shi R."/>
            <person name="Duckworth R."/>
            <person name="Johnson A."/>
            <person name="Loviza R."/>
            <person name="Walstead R."/>
            <person name="Shah Z."/>
            <person name="Kiflezghi M."/>
            <person name="Wade K."/>
            <person name="Ball S.L."/>
            <person name="Bradley K.W."/>
            <person name="Asai D.J."/>
            <person name="Bowman C.A."/>
            <person name="Russell D.A."/>
            <person name="Pope W.H."/>
            <person name="Jacobs-Sera D."/>
            <person name="Hendrix R.W."/>
            <person name="Hatfull G.F."/>
        </authorList>
    </citation>
    <scope>NUCLEOTIDE SEQUENCE [LARGE SCALE GENOMIC DNA]</scope>
    <source>
        <strain evidence="12 13">DSM 27710</strain>
    </source>
</reference>
<evidence type="ECO:0000256" key="1">
    <source>
        <dbReference type="ARBA" id="ARBA00004651"/>
    </source>
</evidence>
<comment type="similarity">
    <text evidence="2">Belongs to the UPF0053 family.</text>
</comment>
<evidence type="ECO:0000256" key="2">
    <source>
        <dbReference type="ARBA" id="ARBA00006337"/>
    </source>
</evidence>
<dbReference type="SUPFAM" id="SSF54631">
    <property type="entry name" value="CBS-domain pair"/>
    <property type="match status" value="1"/>
</dbReference>
<sequence>MRDSRAERRRGGPIGPPLLLLDRAHLTSSADFGLCSADGMTLQAPFPALALAAIVARFFFVAAETALVAVSPERADELHAARGSLAARSLLALKRDVESSFATTRVGSISALALGAGLAGIACASWLGAESAVLSAAVGGLAAALLCVLADTVARSLAIAAPEAWALRSAPPLRLASLVVAPPARAAQAVLDRLLSPLGVRATFKGADPALEDIERILLSESHRDGPAPELVHSLFEFPSRTVRDVMVPRTEVVAAPLGIAPEALVRLVAEQGHSRLPIYDGRIDRIVGVLHTRDIVPLLAHPELIQLADAIRPPVFVPWAMRIGRLLRQMQRDRIHLAMVADEHGGFMGIVTLEDILEELVGGIRDVPSGTEVVEADGGHLVDAGIPVVAFNEHFGTALPEHGEFGTLAGFLNGLAGEIPEVGATLESHGLAFTVADRNATRVLRVLVQAAVSAKRNSA</sequence>
<keyword evidence="5" id="KW-0677">Repeat</keyword>
<dbReference type="InterPro" id="IPR036318">
    <property type="entry name" value="FAD-bd_PCMH-like_sf"/>
</dbReference>
<evidence type="ECO:0000259" key="11">
    <source>
        <dbReference type="PROSITE" id="PS51371"/>
    </source>
</evidence>
<evidence type="ECO:0000256" key="10">
    <source>
        <dbReference type="SAM" id="Phobius"/>
    </source>
</evidence>
<dbReference type="STRING" id="1391653.AKJ08_0028"/>
<evidence type="ECO:0000256" key="6">
    <source>
        <dbReference type="ARBA" id="ARBA00022989"/>
    </source>
</evidence>
<evidence type="ECO:0000256" key="5">
    <source>
        <dbReference type="ARBA" id="ARBA00022737"/>
    </source>
</evidence>
<dbReference type="InterPro" id="IPR016169">
    <property type="entry name" value="FAD-bd_PCMH_sub2"/>
</dbReference>
<keyword evidence="7 9" id="KW-0129">CBS domain</keyword>
<dbReference type="PATRIC" id="fig|1391653.3.peg.25"/>
<keyword evidence="6 10" id="KW-1133">Transmembrane helix</keyword>
<dbReference type="Pfam" id="PF03471">
    <property type="entry name" value="CorC_HlyC"/>
    <property type="match status" value="1"/>
</dbReference>
<dbReference type="Gene3D" id="3.10.580.10">
    <property type="entry name" value="CBS-domain"/>
    <property type="match status" value="1"/>
</dbReference>
<organism evidence="12 13">
    <name type="scientific">Vulgatibacter incomptus</name>
    <dbReference type="NCBI Taxonomy" id="1391653"/>
    <lineage>
        <taxon>Bacteria</taxon>
        <taxon>Pseudomonadati</taxon>
        <taxon>Myxococcota</taxon>
        <taxon>Myxococcia</taxon>
        <taxon>Myxococcales</taxon>
        <taxon>Cystobacterineae</taxon>
        <taxon>Vulgatibacteraceae</taxon>
        <taxon>Vulgatibacter</taxon>
    </lineage>
</organism>
<protein>
    <submittedName>
        <fullName evidence="12">Magnesium and cobalt efflux protein CorC</fullName>
    </submittedName>
</protein>
<dbReference type="InterPro" id="IPR046342">
    <property type="entry name" value="CBS_dom_sf"/>
</dbReference>
<feature type="transmembrane region" description="Helical" evidence="10">
    <location>
        <begin position="109"/>
        <end position="127"/>
    </location>
</feature>
<dbReference type="InterPro" id="IPR005170">
    <property type="entry name" value="Transptr-assoc_dom"/>
</dbReference>
<dbReference type="Pfam" id="PF01595">
    <property type="entry name" value="CNNM"/>
    <property type="match status" value="1"/>
</dbReference>
<dbReference type="Pfam" id="PF00571">
    <property type="entry name" value="CBS"/>
    <property type="match status" value="2"/>
</dbReference>
<feature type="domain" description="CBS" evidence="11">
    <location>
        <begin position="247"/>
        <end position="308"/>
    </location>
</feature>
<dbReference type="Gene3D" id="3.30.465.10">
    <property type="match status" value="1"/>
</dbReference>
<feature type="transmembrane region" description="Helical" evidence="10">
    <location>
        <begin position="133"/>
        <end position="154"/>
    </location>
</feature>
<dbReference type="SMART" id="SM01091">
    <property type="entry name" value="CorC_HlyC"/>
    <property type="match status" value="1"/>
</dbReference>
<evidence type="ECO:0000256" key="3">
    <source>
        <dbReference type="ARBA" id="ARBA00022475"/>
    </source>
</evidence>
<accession>A0A0K1P877</accession>
<dbReference type="SMART" id="SM00116">
    <property type="entry name" value="CBS"/>
    <property type="match status" value="2"/>
</dbReference>
<keyword evidence="8 10" id="KW-0472">Membrane</keyword>
<gene>
    <name evidence="12" type="ORF">AKJ08_0028</name>
</gene>
<dbReference type="KEGG" id="vin:AKJ08_0028"/>
<evidence type="ECO:0000313" key="13">
    <source>
        <dbReference type="Proteomes" id="UP000055590"/>
    </source>
</evidence>
<keyword evidence="13" id="KW-1185">Reference proteome</keyword>
<name>A0A0K1P877_9BACT</name>
<evidence type="ECO:0000256" key="9">
    <source>
        <dbReference type="PROSITE-ProRule" id="PRU00703"/>
    </source>
</evidence>
<dbReference type="AlphaFoldDB" id="A0A0K1P877"/>
<keyword evidence="4 10" id="KW-0812">Transmembrane</keyword>
<dbReference type="PANTHER" id="PTHR22777">
    <property type="entry name" value="HEMOLYSIN-RELATED"/>
    <property type="match status" value="1"/>
</dbReference>
<feature type="domain" description="CBS" evidence="11">
    <location>
        <begin position="311"/>
        <end position="368"/>
    </location>
</feature>
<dbReference type="FunFam" id="3.10.580.10:FF:000002">
    <property type="entry name" value="Magnesium/cobalt efflux protein CorC"/>
    <property type="match status" value="1"/>
</dbReference>
<dbReference type="Proteomes" id="UP000055590">
    <property type="component" value="Chromosome"/>
</dbReference>
<dbReference type="InterPro" id="IPR000644">
    <property type="entry name" value="CBS_dom"/>
</dbReference>
<dbReference type="GO" id="GO:0050660">
    <property type="term" value="F:flavin adenine dinucleotide binding"/>
    <property type="evidence" value="ECO:0007669"/>
    <property type="project" value="InterPro"/>
</dbReference>
<evidence type="ECO:0000256" key="7">
    <source>
        <dbReference type="ARBA" id="ARBA00023122"/>
    </source>
</evidence>
<dbReference type="SUPFAM" id="SSF56176">
    <property type="entry name" value="FAD-binding/transporter-associated domain-like"/>
    <property type="match status" value="1"/>
</dbReference>
<proteinExistence type="inferred from homology"/>
<evidence type="ECO:0000313" key="12">
    <source>
        <dbReference type="EMBL" id="AKU89641.1"/>
    </source>
</evidence>
<evidence type="ECO:0000256" key="4">
    <source>
        <dbReference type="ARBA" id="ARBA00022692"/>
    </source>
</evidence>
<dbReference type="PROSITE" id="PS51371">
    <property type="entry name" value="CBS"/>
    <property type="match status" value="2"/>
</dbReference>
<dbReference type="CDD" id="cd04590">
    <property type="entry name" value="CBS_pair_CorC_HlyC_assoc"/>
    <property type="match status" value="1"/>
</dbReference>
<dbReference type="InterPro" id="IPR002550">
    <property type="entry name" value="CNNM"/>
</dbReference>
<evidence type="ECO:0000256" key="8">
    <source>
        <dbReference type="ARBA" id="ARBA00023136"/>
    </source>
</evidence>
<dbReference type="PANTHER" id="PTHR22777:SF32">
    <property type="entry name" value="UPF0053 INNER MEMBRANE PROTEIN YFJD"/>
    <property type="match status" value="1"/>
</dbReference>
<dbReference type="EMBL" id="CP012332">
    <property type="protein sequence ID" value="AKU89641.1"/>
    <property type="molecule type" value="Genomic_DNA"/>
</dbReference>
<comment type="subcellular location">
    <subcellularLocation>
        <location evidence="1">Cell membrane</location>
        <topology evidence="1">Multi-pass membrane protein</topology>
    </subcellularLocation>
</comment>
<keyword evidence="3" id="KW-1003">Cell membrane</keyword>
<dbReference type="InterPro" id="IPR044751">
    <property type="entry name" value="Ion_transp-like_CBS"/>
</dbReference>